<gene>
    <name evidence="2" type="ORF">CC1G_15657</name>
</gene>
<keyword evidence="3" id="KW-1185">Reference proteome</keyword>
<dbReference type="InParanoid" id="D6RQB7"/>
<reference evidence="2 3" key="1">
    <citation type="journal article" date="2010" name="Proc. Natl. Acad. Sci. U.S.A.">
        <title>Insights into evolution of multicellular fungi from the assembled chromosomes of the mushroom Coprinopsis cinerea (Coprinus cinereus).</title>
        <authorList>
            <person name="Stajich J.E."/>
            <person name="Wilke S.K."/>
            <person name="Ahren D."/>
            <person name="Au C.H."/>
            <person name="Birren B.W."/>
            <person name="Borodovsky M."/>
            <person name="Burns C."/>
            <person name="Canback B."/>
            <person name="Casselton L.A."/>
            <person name="Cheng C.K."/>
            <person name="Deng J."/>
            <person name="Dietrich F.S."/>
            <person name="Fargo D.C."/>
            <person name="Farman M.L."/>
            <person name="Gathman A.C."/>
            <person name="Goldberg J."/>
            <person name="Guigo R."/>
            <person name="Hoegger P.J."/>
            <person name="Hooker J.B."/>
            <person name="Huggins A."/>
            <person name="James T.Y."/>
            <person name="Kamada T."/>
            <person name="Kilaru S."/>
            <person name="Kodira C."/>
            <person name="Kues U."/>
            <person name="Kupfer D."/>
            <person name="Kwan H.S."/>
            <person name="Lomsadze A."/>
            <person name="Li W."/>
            <person name="Lilly W.W."/>
            <person name="Ma L.J."/>
            <person name="Mackey A.J."/>
            <person name="Manning G."/>
            <person name="Martin F."/>
            <person name="Muraguchi H."/>
            <person name="Natvig D.O."/>
            <person name="Palmerini H."/>
            <person name="Ramesh M.A."/>
            <person name="Rehmeyer C.J."/>
            <person name="Roe B.A."/>
            <person name="Shenoy N."/>
            <person name="Stanke M."/>
            <person name="Ter-Hovhannisyan V."/>
            <person name="Tunlid A."/>
            <person name="Velagapudi R."/>
            <person name="Vision T.J."/>
            <person name="Zeng Q."/>
            <person name="Zolan M.E."/>
            <person name="Pukkila P.J."/>
        </authorList>
    </citation>
    <scope>NUCLEOTIDE SEQUENCE [LARGE SCALE GENOMIC DNA]</scope>
    <source>
        <strain evidence="3">Okayama-7 / 130 / ATCC MYA-4618 / FGSC 9003</strain>
    </source>
</reference>
<organism evidence="2 3">
    <name type="scientific">Coprinopsis cinerea (strain Okayama-7 / 130 / ATCC MYA-4618 / FGSC 9003)</name>
    <name type="common">Inky cap fungus</name>
    <name type="synonym">Hormographiella aspergillata</name>
    <dbReference type="NCBI Taxonomy" id="240176"/>
    <lineage>
        <taxon>Eukaryota</taxon>
        <taxon>Fungi</taxon>
        <taxon>Dikarya</taxon>
        <taxon>Basidiomycota</taxon>
        <taxon>Agaricomycotina</taxon>
        <taxon>Agaricomycetes</taxon>
        <taxon>Agaricomycetidae</taxon>
        <taxon>Agaricales</taxon>
        <taxon>Agaricineae</taxon>
        <taxon>Psathyrellaceae</taxon>
        <taxon>Coprinopsis</taxon>
    </lineage>
</organism>
<dbReference type="KEGG" id="cci:CC1G_15657"/>
<evidence type="ECO:0000256" key="1">
    <source>
        <dbReference type="SAM" id="MobiDB-lite"/>
    </source>
</evidence>
<sequence>MHRNACQCAVDMDITYEDPCKGSPNGRNKNEGGFAEKREYTRRRDSGSDAVLTSRVTEGLERGPRVHVALTENTKNGNEESREERAWSGE</sequence>
<dbReference type="VEuPathDB" id="FungiDB:CC1G_15657"/>
<protein>
    <submittedName>
        <fullName evidence="2">Uncharacterized protein</fullName>
    </submittedName>
</protein>
<evidence type="ECO:0000313" key="2">
    <source>
        <dbReference type="EMBL" id="EFI26733.1"/>
    </source>
</evidence>
<evidence type="ECO:0000313" key="3">
    <source>
        <dbReference type="Proteomes" id="UP000001861"/>
    </source>
</evidence>
<dbReference type="AlphaFoldDB" id="D6RQB7"/>
<accession>D6RQB7</accession>
<proteinExistence type="predicted"/>
<dbReference type="HOGENOM" id="CLU_2440762_0_0_1"/>
<name>D6RQB7_COPC7</name>
<feature type="region of interest" description="Disordered" evidence="1">
    <location>
        <begin position="17"/>
        <end position="90"/>
    </location>
</feature>
<dbReference type="EMBL" id="AACS02000011">
    <property type="protein sequence ID" value="EFI26733.1"/>
    <property type="molecule type" value="Genomic_DNA"/>
</dbReference>
<dbReference type="GeneID" id="9379471"/>
<dbReference type="RefSeq" id="XP_002910227.1">
    <property type="nucleotide sequence ID" value="XM_002910181.1"/>
</dbReference>
<feature type="compositionally biased region" description="Basic and acidic residues" evidence="1">
    <location>
        <begin position="77"/>
        <end position="90"/>
    </location>
</feature>
<comment type="caution">
    <text evidence="2">The sequence shown here is derived from an EMBL/GenBank/DDBJ whole genome shotgun (WGS) entry which is preliminary data.</text>
</comment>
<dbReference type="Proteomes" id="UP000001861">
    <property type="component" value="Unassembled WGS sequence"/>
</dbReference>
<feature type="compositionally biased region" description="Basic and acidic residues" evidence="1">
    <location>
        <begin position="28"/>
        <end position="47"/>
    </location>
</feature>